<dbReference type="SUPFAM" id="SSF53850">
    <property type="entry name" value="Periplasmic binding protein-like II"/>
    <property type="match status" value="1"/>
</dbReference>
<protein>
    <submittedName>
        <fullName evidence="11">Phosphate ABC transporter substrate-binding protein</fullName>
    </submittedName>
</protein>
<keyword evidence="8" id="KW-0449">Lipoprotein</keyword>
<keyword evidence="7" id="KW-0564">Palmitate</keyword>
<dbReference type="Proteomes" id="UP000824221">
    <property type="component" value="Unassembled WGS sequence"/>
</dbReference>
<dbReference type="Gene3D" id="3.40.190.10">
    <property type="entry name" value="Periplasmic binding protein-like II"/>
    <property type="match status" value="2"/>
</dbReference>
<dbReference type="EMBL" id="DXAJ01000101">
    <property type="protein sequence ID" value="HJA03049.1"/>
    <property type="molecule type" value="Genomic_DNA"/>
</dbReference>
<sequence>MTKAMKRVTCLACVAVMGLGAAMFAACEKEGGTDNPGGSTEKTEIYISGSSSVTPLMEKLAAVYEVLNDEVEITIQMSDSGTGVADAQQGKNDFGMASRDLKESETGVVSKKICLDGVALVVNNSCSLTDVTGAQLYDLYANGTAIGSVTNAISREDGSGTRDAFDSLIKNAAGDELGDLTQFAAVVEINNNTGTVMSNIAANKNGNTIGYISMGSLDDTVKAVTFEGVEPTAENVKNGTYTLSRPFNIVYKSEDSLSAAAKEFIDFIMSPAGQWIAQYEGYISETL</sequence>
<dbReference type="CDD" id="cd13653">
    <property type="entry name" value="PBP2_phosphate_like_1"/>
    <property type="match status" value="1"/>
</dbReference>
<evidence type="ECO:0000256" key="4">
    <source>
        <dbReference type="ARBA" id="ARBA00011529"/>
    </source>
</evidence>
<comment type="subcellular location">
    <subcellularLocation>
        <location evidence="2">Cell membrane</location>
        <topology evidence="2">Lipid-anchor</topology>
    </subcellularLocation>
</comment>
<dbReference type="PROSITE" id="PS51257">
    <property type="entry name" value="PROKAR_LIPOPROTEIN"/>
    <property type="match status" value="1"/>
</dbReference>
<comment type="similarity">
    <text evidence="3">Belongs to the PstS family.</text>
</comment>
<keyword evidence="5" id="KW-0813">Transport</keyword>
<dbReference type="InterPro" id="IPR024370">
    <property type="entry name" value="PBP_domain"/>
</dbReference>
<evidence type="ECO:0000313" key="12">
    <source>
        <dbReference type="Proteomes" id="UP000824221"/>
    </source>
</evidence>
<dbReference type="PANTHER" id="PTHR30570">
    <property type="entry name" value="PERIPLASMIC PHOSPHATE BINDING COMPONENT OF PHOSPHATE ABC TRANSPORTER"/>
    <property type="match status" value="1"/>
</dbReference>
<evidence type="ECO:0000256" key="6">
    <source>
        <dbReference type="ARBA" id="ARBA00022729"/>
    </source>
</evidence>
<evidence type="ECO:0000256" key="7">
    <source>
        <dbReference type="ARBA" id="ARBA00023139"/>
    </source>
</evidence>
<evidence type="ECO:0000256" key="1">
    <source>
        <dbReference type="ARBA" id="ARBA00002841"/>
    </source>
</evidence>
<evidence type="ECO:0000256" key="9">
    <source>
        <dbReference type="SAM" id="SignalP"/>
    </source>
</evidence>
<comment type="subunit">
    <text evidence="4">The complex is composed of two ATP-binding proteins (PstB), two transmembrane proteins (PstC and PstA) and a solute-binding protein (PstS).</text>
</comment>
<reference evidence="11" key="1">
    <citation type="journal article" date="2021" name="PeerJ">
        <title>Extensive microbial diversity within the chicken gut microbiome revealed by metagenomics and culture.</title>
        <authorList>
            <person name="Gilroy R."/>
            <person name="Ravi A."/>
            <person name="Getino M."/>
            <person name="Pursley I."/>
            <person name="Horton D.L."/>
            <person name="Alikhan N.F."/>
            <person name="Baker D."/>
            <person name="Gharbi K."/>
            <person name="Hall N."/>
            <person name="Watson M."/>
            <person name="Adriaenssens E.M."/>
            <person name="Foster-Nyarko E."/>
            <person name="Jarju S."/>
            <person name="Secka A."/>
            <person name="Antonio M."/>
            <person name="Oren A."/>
            <person name="Chaudhuri R.R."/>
            <person name="La Ragione R."/>
            <person name="Hildebrand F."/>
            <person name="Pallen M.J."/>
        </authorList>
    </citation>
    <scope>NUCLEOTIDE SEQUENCE</scope>
    <source>
        <strain evidence="11">CHK156-179</strain>
    </source>
</reference>
<keyword evidence="5" id="KW-0592">Phosphate transport</keyword>
<feature type="signal peptide" evidence="9">
    <location>
        <begin position="1"/>
        <end position="25"/>
    </location>
</feature>
<dbReference type="PANTHER" id="PTHR30570:SF1">
    <property type="entry name" value="PHOSPHATE-BINDING PROTEIN PSTS"/>
    <property type="match status" value="1"/>
</dbReference>
<dbReference type="InterPro" id="IPR050811">
    <property type="entry name" value="Phosphate_ABC_transporter"/>
</dbReference>
<name>A0A9D2H3E5_9FIRM</name>
<keyword evidence="6 9" id="KW-0732">Signal</keyword>
<evidence type="ECO:0000256" key="2">
    <source>
        <dbReference type="ARBA" id="ARBA00004193"/>
    </source>
</evidence>
<comment type="caution">
    <text evidence="11">The sequence shown here is derived from an EMBL/GenBank/DDBJ whole genome shotgun (WGS) entry which is preliminary data.</text>
</comment>
<evidence type="ECO:0000259" key="10">
    <source>
        <dbReference type="Pfam" id="PF12849"/>
    </source>
</evidence>
<feature type="chain" id="PRO_5038975453" evidence="9">
    <location>
        <begin position="26"/>
        <end position="287"/>
    </location>
</feature>
<feature type="domain" description="PBP" evidence="10">
    <location>
        <begin position="37"/>
        <end position="271"/>
    </location>
</feature>
<proteinExistence type="inferred from homology"/>
<evidence type="ECO:0000313" key="11">
    <source>
        <dbReference type="EMBL" id="HJA03049.1"/>
    </source>
</evidence>
<organism evidence="11 12">
    <name type="scientific">Candidatus Gallimonas gallistercoris</name>
    <dbReference type="NCBI Taxonomy" id="2838602"/>
    <lineage>
        <taxon>Bacteria</taxon>
        <taxon>Bacillati</taxon>
        <taxon>Bacillota</taxon>
        <taxon>Clostridia</taxon>
        <taxon>Candidatus Gallimonas</taxon>
    </lineage>
</organism>
<evidence type="ECO:0000256" key="3">
    <source>
        <dbReference type="ARBA" id="ARBA00008725"/>
    </source>
</evidence>
<accession>A0A9D2H3E5</accession>
<comment type="function">
    <text evidence="1">Part of the ABC transporter complex PstSACB involved in phosphate import.</text>
</comment>
<dbReference type="GO" id="GO:0005886">
    <property type="term" value="C:plasma membrane"/>
    <property type="evidence" value="ECO:0007669"/>
    <property type="project" value="UniProtKB-SubCell"/>
</dbReference>
<evidence type="ECO:0000256" key="8">
    <source>
        <dbReference type="ARBA" id="ARBA00023288"/>
    </source>
</evidence>
<dbReference type="AlphaFoldDB" id="A0A9D2H3E5"/>
<reference evidence="11" key="2">
    <citation type="submission" date="2021-04" db="EMBL/GenBank/DDBJ databases">
        <authorList>
            <person name="Gilroy R."/>
        </authorList>
    </citation>
    <scope>NUCLEOTIDE SEQUENCE</scope>
    <source>
        <strain evidence="11">CHK156-179</strain>
    </source>
</reference>
<gene>
    <name evidence="11" type="ORF">H9797_06735</name>
</gene>
<dbReference type="GO" id="GO:0006817">
    <property type="term" value="P:phosphate ion transport"/>
    <property type="evidence" value="ECO:0007669"/>
    <property type="project" value="UniProtKB-KW"/>
</dbReference>
<evidence type="ECO:0000256" key="5">
    <source>
        <dbReference type="ARBA" id="ARBA00022592"/>
    </source>
</evidence>
<dbReference type="Pfam" id="PF12849">
    <property type="entry name" value="PBP_like_2"/>
    <property type="match status" value="1"/>
</dbReference>